<keyword evidence="4" id="KW-1185">Reference proteome</keyword>
<organism evidence="3 4">
    <name type="scientific">Paractinoplanes durhamensis</name>
    <dbReference type="NCBI Taxonomy" id="113563"/>
    <lineage>
        <taxon>Bacteria</taxon>
        <taxon>Bacillati</taxon>
        <taxon>Actinomycetota</taxon>
        <taxon>Actinomycetes</taxon>
        <taxon>Micromonosporales</taxon>
        <taxon>Micromonosporaceae</taxon>
        <taxon>Paractinoplanes</taxon>
    </lineage>
</organism>
<comment type="caution">
    <text evidence="3">The sequence shown here is derived from an EMBL/GenBank/DDBJ whole genome shotgun (WGS) entry which is preliminary data.</text>
</comment>
<gene>
    <name evidence="3" type="ORF">Adu01nite_66800</name>
</gene>
<name>A0ABQ3Z669_9ACTN</name>
<dbReference type="Proteomes" id="UP000637628">
    <property type="component" value="Unassembled WGS sequence"/>
</dbReference>
<evidence type="ECO:0000256" key="1">
    <source>
        <dbReference type="SAM" id="MobiDB-lite"/>
    </source>
</evidence>
<dbReference type="EMBL" id="BOML01000055">
    <property type="protein sequence ID" value="GIE05330.1"/>
    <property type="molecule type" value="Genomic_DNA"/>
</dbReference>
<dbReference type="Gene3D" id="3.40.630.30">
    <property type="match status" value="1"/>
</dbReference>
<proteinExistence type="predicted"/>
<feature type="domain" description="N-acetyltransferase" evidence="2">
    <location>
        <begin position="5"/>
        <end position="83"/>
    </location>
</feature>
<accession>A0ABQ3Z669</accession>
<evidence type="ECO:0000313" key="3">
    <source>
        <dbReference type="EMBL" id="GIE05330.1"/>
    </source>
</evidence>
<reference evidence="3 4" key="1">
    <citation type="submission" date="2021-01" db="EMBL/GenBank/DDBJ databases">
        <title>Whole genome shotgun sequence of Actinoplanes durhamensis NBRC 14914.</title>
        <authorList>
            <person name="Komaki H."/>
            <person name="Tamura T."/>
        </authorList>
    </citation>
    <scope>NUCLEOTIDE SEQUENCE [LARGE SCALE GENOMIC DNA]</scope>
    <source>
        <strain evidence="3 4">NBRC 14914</strain>
    </source>
</reference>
<protein>
    <recommendedName>
        <fullName evidence="2">N-acetyltransferase domain-containing protein</fullName>
    </recommendedName>
</protein>
<dbReference type="SUPFAM" id="SSF55729">
    <property type="entry name" value="Acyl-CoA N-acyltransferases (Nat)"/>
    <property type="match status" value="1"/>
</dbReference>
<dbReference type="Pfam" id="PF13302">
    <property type="entry name" value="Acetyltransf_3"/>
    <property type="match status" value="1"/>
</dbReference>
<dbReference type="InterPro" id="IPR000182">
    <property type="entry name" value="GNAT_dom"/>
</dbReference>
<dbReference type="InterPro" id="IPR016181">
    <property type="entry name" value="Acyl_CoA_acyltransferase"/>
</dbReference>
<sequence>MVADADDRAPCGLVAVTIGTAAGAAEVGYWTATQARKQGVAARALETVSRWALGTQNMVPLTRLDLFHTTTNQASCRVAVMSGYPLRDLLPATPPAFPSRPLATPGRLPLPAGPDRVDRRDAARVEWGVGWGAWSVGRIAYRRLAGENAERSPRRAVLPVLWVAVFLAAVTRPGPVLAFPPPGLNRLGGGQESGRHRAR</sequence>
<evidence type="ECO:0000313" key="4">
    <source>
        <dbReference type="Proteomes" id="UP000637628"/>
    </source>
</evidence>
<evidence type="ECO:0000259" key="2">
    <source>
        <dbReference type="Pfam" id="PF13302"/>
    </source>
</evidence>
<feature type="region of interest" description="Disordered" evidence="1">
    <location>
        <begin position="180"/>
        <end position="199"/>
    </location>
</feature>